<keyword evidence="1" id="KW-0547">Nucleotide-binding</keyword>
<dbReference type="EMBL" id="JMQC01000008">
    <property type="protein sequence ID" value="KFN02888.1"/>
    <property type="molecule type" value="Genomic_DNA"/>
</dbReference>
<keyword evidence="4" id="KW-0067">ATP-binding</keyword>
<gene>
    <name evidence="12" type="ORF">D0U04_02535</name>
    <name evidence="11" type="ORF">DJ93_3954</name>
</gene>
<dbReference type="GO" id="GO:0005737">
    <property type="term" value="C:cytoplasm"/>
    <property type="evidence" value="ECO:0007669"/>
    <property type="project" value="TreeGrafter"/>
</dbReference>
<dbReference type="PROSITE" id="PS51194">
    <property type="entry name" value="HELICASE_CTER"/>
    <property type="match status" value="1"/>
</dbReference>
<keyword evidence="14" id="KW-1185">Reference proteome</keyword>
<evidence type="ECO:0000259" key="8">
    <source>
        <dbReference type="PROSITE" id="PS50206"/>
    </source>
</evidence>
<dbReference type="InterPro" id="IPR002464">
    <property type="entry name" value="DNA/RNA_helicase_DEAH_CS"/>
</dbReference>
<dbReference type="GO" id="GO:0006310">
    <property type="term" value="P:DNA recombination"/>
    <property type="evidence" value="ECO:0007669"/>
    <property type="project" value="InterPro"/>
</dbReference>
<dbReference type="GO" id="GO:0006281">
    <property type="term" value="P:DNA repair"/>
    <property type="evidence" value="ECO:0007669"/>
    <property type="project" value="TreeGrafter"/>
</dbReference>
<dbReference type="GO" id="GO:0009378">
    <property type="term" value="F:four-way junction helicase activity"/>
    <property type="evidence" value="ECO:0007669"/>
    <property type="project" value="TreeGrafter"/>
</dbReference>
<dbReference type="GO" id="GO:0043138">
    <property type="term" value="F:3'-5' DNA helicase activity"/>
    <property type="evidence" value="ECO:0007669"/>
    <property type="project" value="TreeGrafter"/>
</dbReference>
<name>A0A090YXP8_9BACI</name>
<dbReference type="Pfam" id="PF00270">
    <property type="entry name" value="DEAD"/>
    <property type="match status" value="1"/>
</dbReference>
<evidence type="ECO:0000313" key="14">
    <source>
        <dbReference type="Proteomes" id="UP000264294"/>
    </source>
</evidence>
<evidence type="ECO:0000313" key="12">
    <source>
        <dbReference type="EMBL" id="RFT68348.1"/>
    </source>
</evidence>
<dbReference type="SMART" id="SM00490">
    <property type="entry name" value="HELICc"/>
    <property type="match status" value="1"/>
</dbReference>
<dbReference type="SUPFAM" id="SSF52540">
    <property type="entry name" value="P-loop containing nucleoside triphosphate hydrolases"/>
    <property type="match status" value="1"/>
</dbReference>
<protein>
    <recommendedName>
        <fullName evidence="6">ATP-dependent DNA helicase RecQ</fullName>
    </recommendedName>
    <alternativeName>
        <fullName evidence="7">DNA 3'-5' helicase RecQ</fullName>
    </alternativeName>
</protein>
<dbReference type="GO" id="GO:0043590">
    <property type="term" value="C:bacterial nucleoid"/>
    <property type="evidence" value="ECO:0007669"/>
    <property type="project" value="TreeGrafter"/>
</dbReference>
<dbReference type="InterPro" id="IPR032284">
    <property type="entry name" value="RecQ_Zn-bd"/>
</dbReference>
<evidence type="ECO:0000259" key="10">
    <source>
        <dbReference type="PROSITE" id="PS51194"/>
    </source>
</evidence>
<dbReference type="PATRIC" id="fig|1405.8.peg.4061"/>
<dbReference type="InterPro" id="IPR014001">
    <property type="entry name" value="Helicase_ATP-bd"/>
</dbReference>
<dbReference type="Pfam" id="PF16124">
    <property type="entry name" value="RecQ_Zn_bind"/>
    <property type="match status" value="1"/>
</dbReference>
<dbReference type="Proteomes" id="UP000029389">
    <property type="component" value="Unassembled WGS sequence"/>
</dbReference>
<evidence type="ECO:0000256" key="6">
    <source>
        <dbReference type="ARBA" id="ARBA00044535"/>
    </source>
</evidence>
<dbReference type="InterPro" id="IPR027417">
    <property type="entry name" value="P-loop_NTPase"/>
</dbReference>
<evidence type="ECO:0000256" key="5">
    <source>
        <dbReference type="ARBA" id="ARBA00023125"/>
    </source>
</evidence>
<evidence type="ECO:0000259" key="9">
    <source>
        <dbReference type="PROSITE" id="PS51192"/>
    </source>
</evidence>
<organism evidence="11 13">
    <name type="scientific">Bacillus clarus</name>
    <dbReference type="NCBI Taxonomy" id="2338372"/>
    <lineage>
        <taxon>Bacteria</taxon>
        <taxon>Bacillati</taxon>
        <taxon>Bacillota</taxon>
        <taxon>Bacilli</taxon>
        <taxon>Bacillales</taxon>
        <taxon>Bacillaceae</taxon>
        <taxon>Bacillus</taxon>
        <taxon>Bacillus cereus group</taxon>
    </lineage>
</organism>
<evidence type="ECO:0000256" key="3">
    <source>
        <dbReference type="ARBA" id="ARBA00022806"/>
    </source>
</evidence>
<keyword evidence="3 11" id="KW-0347">Helicase</keyword>
<feature type="domain" description="Helicase C-terminal" evidence="10">
    <location>
        <begin position="218"/>
        <end position="377"/>
    </location>
</feature>
<evidence type="ECO:0000313" key="13">
    <source>
        <dbReference type="Proteomes" id="UP000029389"/>
    </source>
</evidence>
<dbReference type="PROSITE" id="PS00690">
    <property type="entry name" value="DEAH_ATP_HELICASE"/>
    <property type="match status" value="1"/>
</dbReference>
<dbReference type="PROSITE" id="PS50206">
    <property type="entry name" value="RHODANESE_3"/>
    <property type="match status" value="1"/>
</dbReference>
<dbReference type="GO" id="GO:0005524">
    <property type="term" value="F:ATP binding"/>
    <property type="evidence" value="ECO:0007669"/>
    <property type="project" value="UniProtKB-KW"/>
</dbReference>
<evidence type="ECO:0000256" key="4">
    <source>
        <dbReference type="ARBA" id="ARBA00022840"/>
    </source>
</evidence>
<reference evidence="11 13" key="1">
    <citation type="submission" date="2014-04" db="EMBL/GenBank/DDBJ databases">
        <authorList>
            <person name="Bishop-Lilly K.A."/>
            <person name="Broomall S.M."/>
            <person name="Chain P.S."/>
            <person name="Chertkov O."/>
            <person name="Coyne S.R."/>
            <person name="Daligault H.E."/>
            <person name="Davenport K.W."/>
            <person name="Erkkila T."/>
            <person name="Frey K.G."/>
            <person name="Gibbons H.S."/>
            <person name="Gu W."/>
            <person name="Jaissle J."/>
            <person name="Johnson S.L."/>
            <person name="Koroleva G.I."/>
            <person name="Ladner J.T."/>
            <person name="Lo C.-C."/>
            <person name="Minogue T.D."/>
            <person name="Munk C."/>
            <person name="Palacios G.F."/>
            <person name="Redden C.L."/>
            <person name="Rosenzweig C.N."/>
            <person name="Scholz M.B."/>
            <person name="Teshima H."/>
            <person name="Xu Y."/>
        </authorList>
    </citation>
    <scope>NUCLEOTIDE SEQUENCE [LARGE SCALE GENOMIC DNA]</scope>
    <source>
        <strain evidence="11 13">BHP</strain>
    </source>
</reference>
<dbReference type="SMART" id="SM00487">
    <property type="entry name" value="DEXDc"/>
    <property type="match status" value="1"/>
</dbReference>
<dbReference type="Gene3D" id="3.40.50.300">
    <property type="entry name" value="P-loop containing nucleotide triphosphate hydrolases"/>
    <property type="match status" value="2"/>
</dbReference>
<evidence type="ECO:0000256" key="2">
    <source>
        <dbReference type="ARBA" id="ARBA00022801"/>
    </source>
</evidence>
<feature type="domain" description="Rhodanese" evidence="8">
    <location>
        <begin position="213"/>
        <end position="266"/>
    </location>
</feature>
<dbReference type="InterPro" id="IPR011545">
    <property type="entry name" value="DEAD/DEAH_box_helicase_dom"/>
</dbReference>
<keyword evidence="5" id="KW-0238">DNA-binding</keyword>
<dbReference type="FunFam" id="3.40.50.300:FF:001363">
    <property type="entry name" value="ATP-dependent DNA helicase RecQ"/>
    <property type="match status" value="1"/>
</dbReference>
<comment type="caution">
    <text evidence="11">The sequence shown here is derived from an EMBL/GenBank/DDBJ whole genome shotgun (WGS) entry which is preliminary data.</text>
</comment>
<dbReference type="Proteomes" id="UP000264294">
    <property type="component" value="Unassembled WGS sequence"/>
</dbReference>
<dbReference type="PROSITE" id="PS51192">
    <property type="entry name" value="HELICASE_ATP_BIND_1"/>
    <property type="match status" value="1"/>
</dbReference>
<dbReference type="GO" id="GO:0003677">
    <property type="term" value="F:DNA binding"/>
    <property type="evidence" value="ECO:0007669"/>
    <property type="project" value="UniProtKB-KW"/>
</dbReference>
<sequence>MKLEEYLYKWFGYSEFRQGQKGVITDLLKGKDVVAMLPTGRGKSMCYQLPGLMQEGTVLVVSPLLSLMEDQVTQLKYVVKNRVIAFNSFRTLSEKREAIKKLAFYKFVFVSPEMLQSELLIRELKKIHISLFVVDEAHCISQWGYDFRTDYKKLDQVIANIGHPPVLALTATATKEVLRDITRSLKLTNVVEHVYSIDRPNIAMEVQFVQTIEEKKEALLEHVAYLQGPGIIYCSSRAWTERLTEYLRGKGITGVAFYHGGMEHEERMLIQQQFMNDQLQLVICTSAFGMGVNKPNTRYIIHFHYPTNIASYLQEIGRAGRDGEESLAILLCSPLDHDLPISIIEDELPSKGQIQLLCSLLQERMFQKKVLPIEDVEEICYSAARFSEQHWRFIRYHLEKNEIIQHRVLMLELLSDEITRKLIVEVEGRLRNKYNQLEKMKSWLQFQGCKREYLLHYFGYKKEHELKNCCDYCGITKEDYKKRRARPLVFDYNWETELQKLFGLGEWRNDEHSKA</sequence>
<dbReference type="GO" id="GO:0030894">
    <property type="term" value="C:replisome"/>
    <property type="evidence" value="ECO:0007669"/>
    <property type="project" value="TreeGrafter"/>
</dbReference>
<evidence type="ECO:0000256" key="1">
    <source>
        <dbReference type="ARBA" id="ARBA00022741"/>
    </source>
</evidence>
<evidence type="ECO:0000313" key="11">
    <source>
        <dbReference type="EMBL" id="KFN02888.1"/>
    </source>
</evidence>
<keyword evidence="2 11" id="KW-0378">Hydrolase</keyword>
<accession>A0A090YXP8</accession>
<dbReference type="PANTHER" id="PTHR13710">
    <property type="entry name" value="DNA HELICASE RECQ FAMILY MEMBER"/>
    <property type="match status" value="1"/>
</dbReference>
<proteinExistence type="predicted"/>
<dbReference type="InterPro" id="IPR001763">
    <property type="entry name" value="Rhodanese-like_dom"/>
</dbReference>
<dbReference type="CDD" id="cd17920">
    <property type="entry name" value="DEXHc_RecQ"/>
    <property type="match status" value="1"/>
</dbReference>
<dbReference type="InterPro" id="IPR001650">
    <property type="entry name" value="Helicase_C-like"/>
</dbReference>
<reference evidence="12 14" key="2">
    <citation type="submission" date="2018-08" db="EMBL/GenBank/DDBJ databases">
        <title>Bacillus clarus sp. nov. strain PS00077A.</title>
        <authorList>
            <person name="Mendez Acevedo M."/>
            <person name="Carroll L."/>
            <person name="Mukherjee M."/>
            <person name="Wiedmann M."/>
            <person name="Kovac J."/>
        </authorList>
    </citation>
    <scope>NUCLEOTIDE SEQUENCE [LARGE SCALE GENOMIC DNA]</scope>
    <source>
        <strain evidence="12 14">PS00077A</strain>
    </source>
</reference>
<dbReference type="GO" id="GO:0016787">
    <property type="term" value="F:hydrolase activity"/>
    <property type="evidence" value="ECO:0007669"/>
    <property type="project" value="UniProtKB-KW"/>
</dbReference>
<dbReference type="InterPro" id="IPR004589">
    <property type="entry name" value="DNA_helicase_ATP-dep_RecQ"/>
</dbReference>
<dbReference type="AlphaFoldDB" id="A0A090YXP8"/>
<dbReference type="RefSeq" id="WP_042982815.1">
    <property type="nucleotide sequence ID" value="NZ_JMQC01000008.1"/>
</dbReference>
<dbReference type="Pfam" id="PF00271">
    <property type="entry name" value="Helicase_C"/>
    <property type="match status" value="1"/>
</dbReference>
<feature type="domain" description="Helicase ATP-binding" evidence="9">
    <location>
        <begin position="24"/>
        <end position="191"/>
    </location>
</feature>
<dbReference type="NCBIfam" id="TIGR00614">
    <property type="entry name" value="recQ_fam"/>
    <property type="match status" value="1"/>
</dbReference>
<evidence type="ECO:0000256" key="7">
    <source>
        <dbReference type="ARBA" id="ARBA00044550"/>
    </source>
</evidence>
<dbReference type="EMBL" id="QVOD01000002">
    <property type="protein sequence ID" value="RFT68348.1"/>
    <property type="molecule type" value="Genomic_DNA"/>
</dbReference>
<dbReference type="PANTHER" id="PTHR13710:SF84">
    <property type="entry name" value="ATP-DEPENDENT DNA HELICASE RECS-RELATED"/>
    <property type="match status" value="1"/>
</dbReference>
<dbReference type="STRING" id="1405.B7492_08250"/>